<dbReference type="SUPFAM" id="SSF53067">
    <property type="entry name" value="Actin-like ATPase domain"/>
    <property type="match status" value="1"/>
</dbReference>
<keyword evidence="2" id="KW-0418">Kinase</keyword>
<evidence type="ECO:0000313" key="2">
    <source>
        <dbReference type="EMBL" id="SHI75807.1"/>
    </source>
</evidence>
<dbReference type="AlphaFoldDB" id="A0A1M6DRE0"/>
<dbReference type="RefSeq" id="WP_149678108.1">
    <property type="nucleotide sequence ID" value="NZ_FQZP01000008.1"/>
</dbReference>
<dbReference type="InterPro" id="IPR049874">
    <property type="entry name" value="ROK_cs"/>
</dbReference>
<accession>A0A1M6DRE0</accession>
<proteinExistence type="inferred from homology"/>
<protein>
    <submittedName>
        <fullName evidence="2">Glucokinase</fullName>
    </submittedName>
</protein>
<organism evidence="2 3">
    <name type="scientific">Thermoclostridium caenicola</name>
    <dbReference type="NCBI Taxonomy" id="659425"/>
    <lineage>
        <taxon>Bacteria</taxon>
        <taxon>Bacillati</taxon>
        <taxon>Bacillota</taxon>
        <taxon>Clostridia</taxon>
        <taxon>Eubacteriales</taxon>
        <taxon>Oscillospiraceae</taxon>
        <taxon>Thermoclostridium</taxon>
    </lineage>
</organism>
<dbReference type="PANTHER" id="PTHR18964:SF149">
    <property type="entry name" value="BIFUNCTIONAL UDP-N-ACETYLGLUCOSAMINE 2-EPIMERASE_N-ACETYLMANNOSAMINE KINASE"/>
    <property type="match status" value="1"/>
</dbReference>
<keyword evidence="3" id="KW-1185">Reference proteome</keyword>
<dbReference type="EMBL" id="FQZP01000008">
    <property type="protein sequence ID" value="SHI75807.1"/>
    <property type="molecule type" value="Genomic_DNA"/>
</dbReference>
<evidence type="ECO:0000256" key="1">
    <source>
        <dbReference type="ARBA" id="ARBA00006479"/>
    </source>
</evidence>
<dbReference type="InterPro" id="IPR000600">
    <property type="entry name" value="ROK"/>
</dbReference>
<dbReference type="Gene3D" id="3.30.420.40">
    <property type="match status" value="2"/>
</dbReference>
<dbReference type="PANTHER" id="PTHR18964">
    <property type="entry name" value="ROK (REPRESSOR, ORF, KINASE) FAMILY"/>
    <property type="match status" value="1"/>
</dbReference>
<comment type="similarity">
    <text evidence="1">Belongs to the ROK (NagC/XylR) family.</text>
</comment>
<dbReference type="PROSITE" id="PS01125">
    <property type="entry name" value="ROK"/>
    <property type="match status" value="1"/>
</dbReference>
<dbReference type="InterPro" id="IPR043129">
    <property type="entry name" value="ATPase_NBD"/>
</dbReference>
<reference evidence="2 3" key="1">
    <citation type="submission" date="2016-11" db="EMBL/GenBank/DDBJ databases">
        <authorList>
            <person name="Varghese N."/>
            <person name="Submissions S."/>
        </authorList>
    </citation>
    <scope>NUCLEOTIDE SEQUENCE [LARGE SCALE GENOMIC DNA]</scope>
    <source>
        <strain evidence="2 3">DSM 19027</strain>
    </source>
</reference>
<keyword evidence="2" id="KW-0808">Transferase</keyword>
<evidence type="ECO:0000313" key="3">
    <source>
        <dbReference type="Proteomes" id="UP000324781"/>
    </source>
</evidence>
<dbReference type="Pfam" id="PF00480">
    <property type="entry name" value="ROK"/>
    <property type="match status" value="1"/>
</dbReference>
<sequence length="322" mass="34238">MGKRFICLDIGASKILGAVMNEDNEILCRVKKKTSPELGRESVDRKIIKTVHELMSACGMGIKDLKAIGAGAPGIIDTKHAMVRYAPNLPWQNHALGRMMEEEFQAPFVVGNDVNLGVLGEWKFGVARGCANVVGLFVGTGIGGGIIIDGKLFIGSGYAGAEIGHMIINTDGPLCKCGQTGCLEAHASKVAITRELKAGLAGNTPTVLKDVLSEGSGIIKSSDLKKAIRQGDPLAISTFRRAVYYLSVGIGNLINLFNPEMVILGGGVVEALEKEVLELVSENIGRFAWPAMLSQTQIKASQLKDDAVLYGARALISEILGY</sequence>
<name>A0A1M6DRE0_9FIRM</name>
<dbReference type="OrthoDB" id="9810372at2"/>
<gene>
    <name evidence="2" type="ORF">SAMN05444373_100875</name>
</gene>
<dbReference type="Proteomes" id="UP000324781">
    <property type="component" value="Unassembled WGS sequence"/>
</dbReference>
<dbReference type="GO" id="GO:0016301">
    <property type="term" value="F:kinase activity"/>
    <property type="evidence" value="ECO:0007669"/>
    <property type="project" value="UniProtKB-KW"/>
</dbReference>